<dbReference type="Proteomes" id="UP000176413">
    <property type="component" value="Unassembled WGS sequence"/>
</dbReference>
<gene>
    <name evidence="2" type="ORF">A3D53_03110</name>
</gene>
<proteinExistence type="predicted"/>
<evidence type="ECO:0000313" key="3">
    <source>
        <dbReference type="Proteomes" id="UP000176413"/>
    </source>
</evidence>
<name>A0A1F6M9U8_9BACT</name>
<reference evidence="2 3" key="1">
    <citation type="journal article" date="2016" name="Nat. Commun.">
        <title>Thousands of microbial genomes shed light on interconnected biogeochemical processes in an aquifer system.</title>
        <authorList>
            <person name="Anantharaman K."/>
            <person name="Brown C.T."/>
            <person name="Hug L.A."/>
            <person name="Sharon I."/>
            <person name="Castelle C.J."/>
            <person name="Probst A.J."/>
            <person name="Thomas B.C."/>
            <person name="Singh A."/>
            <person name="Wilkins M.J."/>
            <person name="Karaoz U."/>
            <person name="Brodie E.L."/>
            <person name="Williams K.H."/>
            <person name="Hubbard S.S."/>
            <person name="Banfield J.F."/>
        </authorList>
    </citation>
    <scope>NUCLEOTIDE SEQUENCE [LARGE SCALE GENOMIC DNA]</scope>
</reference>
<feature type="region of interest" description="Disordered" evidence="1">
    <location>
        <begin position="1"/>
        <end position="34"/>
    </location>
</feature>
<comment type="caution">
    <text evidence="2">The sequence shown here is derived from an EMBL/GenBank/DDBJ whole genome shotgun (WGS) entry which is preliminary data.</text>
</comment>
<organism evidence="2 3">
    <name type="scientific">Candidatus Magasanikbacteria bacterium RIFCSPHIGHO2_02_FULL_45_10</name>
    <dbReference type="NCBI Taxonomy" id="1798679"/>
    <lineage>
        <taxon>Bacteria</taxon>
        <taxon>Candidatus Magasanikiibacteriota</taxon>
    </lineage>
</organism>
<dbReference type="AlphaFoldDB" id="A0A1F6M9U8"/>
<accession>A0A1F6M9U8</accession>
<dbReference type="EMBL" id="MFQA01000043">
    <property type="protein sequence ID" value="OGH68407.1"/>
    <property type="molecule type" value="Genomic_DNA"/>
</dbReference>
<sequence length="416" mass="46900">MFAGNSQEIRRSPVESRRVNLRSSPERAGSQEADEAVAAVNAREKAALGLPDKPKHYLDRIKSTSENEASLREAADIEAEINTASSSLHEKMANAHQELKRANEEFRQAWHKQKWDKYAKAKEPKETPIRVPENKLKKKINSPKTKSDILQDKFHADFKKDWDKEVVAVEANEQPAKLEKEWLNPEQKETGFDVAREGVEVMKKTEKMKKQFLAELKTARLDKETIAAASSLFSDLHSSTASAETIAGSMNILAARGVDQKNLDDVHNFIKENFPAMLPGSEILHSSEAKIGDAGLEQEWAEASSERSVIEGKKVKQLWLETFDDLEKKFMAEPSKEGGNVAVARAILAAGKSREEIIEAAQKYRPQFLKKYLPENWDFDRAKVEIPIKTKSSPPDRQPTTIFAAIKNSWKKLRGK</sequence>
<evidence type="ECO:0000313" key="2">
    <source>
        <dbReference type="EMBL" id="OGH68407.1"/>
    </source>
</evidence>
<feature type="compositionally biased region" description="Basic and acidic residues" evidence="1">
    <location>
        <begin position="8"/>
        <end position="18"/>
    </location>
</feature>
<evidence type="ECO:0000256" key="1">
    <source>
        <dbReference type="SAM" id="MobiDB-lite"/>
    </source>
</evidence>
<protein>
    <submittedName>
        <fullName evidence="2">Uncharacterized protein</fullName>
    </submittedName>
</protein>